<keyword evidence="2" id="KW-1185">Reference proteome</keyword>
<proteinExistence type="predicted"/>
<dbReference type="AlphaFoldDB" id="A0A1I6ZS37"/>
<sequence length="290" mass="33889">MLALIKENSVLVSIISLCVAALSLTLNKRNSRMTSYNSRGNYIVYFSKIAGLEKFFASPGFSVKIYNSALSDIIALDHKIHITPLLGGIRRAQLFDGLENRDNLGISKTIYPAFKRARRIKFPRRYAHDDLYSFHSSPFFAWFSASGKHAASANPVDRKLNRYHSYIEITDYSGHTEIWYFSFSLHLSNLDTDFVKNDNWKRLRANEFSHFKYYRFADFTVLAPVDLYKNLVTALTLQKPLSEIRGCNEEYENSDRLMQNGYESLEYELQQYELREYYYFLSKIKQHLSF</sequence>
<dbReference type="Proteomes" id="UP000199187">
    <property type="component" value="Unassembled WGS sequence"/>
</dbReference>
<gene>
    <name evidence="1" type="ORF">SAMN05192562_1011330</name>
</gene>
<dbReference type="RefSeq" id="WP_090120262.1">
    <property type="nucleotide sequence ID" value="NZ_CP045300.1"/>
</dbReference>
<organism evidence="1 2">
    <name type="scientific">Kosakonia arachidis</name>
    <dbReference type="NCBI Taxonomy" id="551989"/>
    <lineage>
        <taxon>Bacteria</taxon>
        <taxon>Pseudomonadati</taxon>
        <taxon>Pseudomonadota</taxon>
        <taxon>Gammaproteobacteria</taxon>
        <taxon>Enterobacterales</taxon>
        <taxon>Enterobacteriaceae</taxon>
        <taxon>Kosakonia</taxon>
    </lineage>
</organism>
<reference evidence="2" key="1">
    <citation type="submission" date="2016-10" db="EMBL/GenBank/DDBJ databases">
        <authorList>
            <person name="Varghese N."/>
            <person name="Submissions S."/>
        </authorList>
    </citation>
    <scope>NUCLEOTIDE SEQUENCE [LARGE SCALE GENOMIC DNA]</scope>
    <source>
        <strain evidence="2">Ah-143</strain>
    </source>
</reference>
<accession>A0A1I6ZS37</accession>
<protein>
    <submittedName>
        <fullName evidence="1">Uncharacterized protein</fullName>
    </submittedName>
</protein>
<name>A0A1I6ZS37_9ENTR</name>
<dbReference type="OrthoDB" id="3010203at2"/>
<evidence type="ECO:0000313" key="2">
    <source>
        <dbReference type="Proteomes" id="UP000199187"/>
    </source>
</evidence>
<evidence type="ECO:0000313" key="1">
    <source>
        <dbReference type="EMBL" id="SFT65472.1"/>
    </source>
</evidence>
<dbReference type="EMBL" id="FPAU01000001">
    <property type="protein sequence ID" value="SFT65472.1"/>
    <property type="molecule type" value="Genomic_DNA"/>
</dbReference>